<dbReference type="InterPro" id="IPR000030">
    <property type="entry name" value="PPE_dom"/>
</dbReference>
<dbReference type="FunFam" id="1.20.1260.20:FF:000001">
    <property type="entry name" value="PPE family protein PPE41"/>
    <property type="match status" value="1"/>
</dbReference>
<reference evidence="4 5" key="1">
    <citation type="submission" date="2017-02" db="EMBL/GenBank/DDBJ databases">
        <title>The new phylogeny of genus Mycobacterium.</title>
        <authorList>
            <person name="Tortoli E."/>
            <person name="Trovato A."/>
            <person name="Cirillo D.M."/>
        </authorList>
    </citation>
    <scope>NUCLEOTIDE SEQUENCE [LARGE SCALE GENOMIC DNA]</scope>
    <source>
        <strain evidence="4 5">DSM 45230</strain>
    </source>
</reference>
<evidence type="ECO:0000313" key="6">
    <source>
        <dbReference type="Proteomes" id="UP001141650"/>
    </source>
</evidence>
<dbReference type="RefSeq" id="WP_083136978.1">
    <property type="nucleotide sequence ID" value="NZ_JACKVH010000012.1"/>
</dbReference>
<dbReference type="PANTHER" id="PTHR46766">
    <property type="entry name" value="GLUTAMINE-RICH PROTEIN 2"/>
    <property type="match status" value="1"/>
</dbReference>
<dbReference type="Proteomes" id="UP001141650">
    <property type="component" value="Unassembled WGS sequence"/>
</dbReference>
<dbReference type="EMBL" id="JACKVH010000012">
    <property type="protein sequence ID" value="MCV7379269.1"/>
    <property type="molecule type" value="Genomic_DNA"/>
</dbReference>
<reference evidence="3" key="3">
    <citation type="journal article" date="2022" name="BMC Genomics">
        <title>Comparative genome analysis of mycobacteria focusing on tRNA and non-coding RNA.</title>
        <authorList>
            <person name="Behra P.R.K."/>
            <person name="Pettersson B.M.F."/>
            <person name="Ramesh M."/>
            <person name="Das S."/>
            <person name="Dasgupta S."/>
            <person name="Kirsebom L.A."/>
        </authorList>
    </citation>
    <scope>NUCLEOTIDE SEQUENCE</scope>
    <source>
        <strain evidence="3">CCUG 55640</strain>
    </source>
</reference>
<dbReference type="AlphaFoldDB" id="A0AA42BZF2"/>
<proteinExistence type="inferred from homology"/>
<evidence type="ECO:0000313" key="4">
    <source>
        <dbReference type="EMBL" id="OQZ92414.1"/>
    </source>
</evidence>
<keyword evidence="5" id="KW-1185">Reference proteome</keyword>
<dbReference type="Proteomes" id="UP000192319">
    <property type="component" value="Unassembled WGS sequence"/>
</dbReference>
<sequence>MSFLTLPPEINSLRMFSGAGSAPMIAAAAAWDGLAAELNSAAESFSSVTSGLAGQAWQGPAAAAMVSAAAPYTGWLNAAATQASGAAAQAKAVVSAFESAFAATVHPAAVAANRTNLVELVVSNLFGQNAPAIAAVESNYEQMWAADVAAMVGYHGGVSAAAEQLTSLPAALQNLPGQLAGAATSNPVSGFLQQLETAQVNFNTNLVNGEMTFNKSLVNSELGFEQAVFGTNTALNGFVNRSFNVGNLLWGSAQQGVNLFTGAQVPTTFNSNLLIGSAAQPFNSGTIGGPLGAFDQSLAAGADLAGLFPGQINVSLGAPAQAALSAVGSAATTNPINTFFQQLDTAQTNFNANLINSELTFNHALTNAEVTWEQSTFGTDSALNGFVNRSFNVGNLLWGSGQQFINGFTGAQPGTGFNSSLLLGSGQQVFNGGQIGGPLGAFDQALAAGADLAGLFLGG</sequence>
<evidence type="ECO:0000313" key="3">
    <source>
        <dbReference type="EMBL" id="MCV7379269.1"/>
    </source>
</evidence>
<dbReference type="SUPFAM" id="SSF140459">
    <property type="entry name" value="PE/PPE dimer-like"/>
    <property type="match status" value="1"/>
</dbReference>
<dbReference type="EMBL" id="MVHD01000005">
    <property type="protein sequence ID" value="OQZ92414.1"/>
    <property type="molecule type" value="Genomic_DNA"/>
</dbReference>
<evidence type="ECO:0000259" key="2">
    <source>
        <dbReference type="Pfam" id="PF00823"/>
    </source>
</evidence>
<dbReference type="GO" id="GO:0052572">
    <property type="term" value="P:response to host immune response"/>
    <property type="evidence" value="ECO:0007669"/>
    <property type="project" value="TreeGrafter"/>
</dbReference>
<dbReference type="Gene3D" id="1.20.1260.20">
    <property type="entry name" value="PPE superfamily"/>
    <property type="match status" value="1"/>
</dbReference>
<comment type="similarity">
    <text evidence="1">Belongs to the mycobacterial PPE family.</text>
</comment>
<organism evidence="3 6">
    <name type="scientific">Mycobacterium alsense</name>
    <dbReference type="NCBI Taxonomy" id="324058"/>
    <lineage>
        <taxon>Bacteria</taxon>
        <taxon>Bacillati</taxon>
        <taxon>Actinomycetota</taxon>
        <taxon>Actinomycetes</taxon>
        <taxon>Mycobacteriales</taxon>
        <taxon>Mycobacteriaceae</taxon>
        <taxon>Mycobacterium</taxon>
    </lineage>
</organism>
<gene>
    <name evidence="4" type="ORF">BST11_05655</name>
    <name evidence="3" type="ORF">H7K38_11470</name>
</gene>
<dbReference type="PANTHER" id="PTHR46766:SF1">
    <property type="entry name" value="GLUTAMINE-RICH PROTEIN 2"/>
    <property type="match status" value="1"/>
</dbReference>
<comment type="caution">
    <text evidence="3">The sequence shown here is derived from an EMBL/GenBank/DDBJ whole genome shotgun (WGS) entry which is preliminary data.</text>
</comment>
<dbReference type="Pfam" id="PF00823">
    <property type="entry name" value="PPE"/>
    <property type="match status" value="1"/>
</dbReference>
<protein>
    <submittedName>
        <fullName evidence="3">PPE family protein</fullName>
    </submittedName>
</protein>
<reference evidence="3" key="2">
    <citation type="submission" date="2020-07" db="EMBL/GenBank/DDBJ databases">
        <authorList>
            <person name="Pettersson B.M.F."/>
            <person name="Behra P.R.K."/>
            <person name="Ramesh M."/>
            <person name="Das S."/>
            <person name="Dasgupta S."/>
            <person name="Kirsebom L.A."/>
        </authorList>
    </citation>
    <scope>NUCLEOTIDE SEQUENCE</scope>
    <source>
        <strain evidence="3">CCUG 55640</strain>
    </source>
</reference>
<evidence type="ECO:0000256" key="1">
    <source>
        <dbReference type="ARBA" id="ARBA00010652"/>
    </source>
</evidence>
<name>A0AA42BZF2_9MYCO</name>
<feature type="domain" description="PPE" evidence="2">
    <location>
        <begin position="3"/>
        <end position="166"/>
    </location>
</feature>
<dbReference type="InterPro" id="IPR038332">
    <property type="entry name" value="PPE_sf"/>
</dbReference>
<evidence type="ECO:0000313" key="5">
    <source>
        <dbReference type="Proteomes" id="UP000192319"/>
    </source>
</evidence>
<accession>A0AA42BZF2</accession>